<keyword evidence="1" id="KW-0812">Transmembrane</keyword>
<feature type="transmembrane region" description="Helical" evidence="1">
    <location>
        <begin position="80"/>
        <end position="100"/>
    </location>
</feature>
<evidence type="ECO:0000313" key="3">
    <source>
        <dbReference type="Proteomes" id="UP000325307"/>
    </source>
</evidence>
<feature type="transmembrane region" description="Helical" evidence="1">
    <location>
        <begin position="43"/>
        <end position="68"/>
    </location>
</feature>
<proteinExistence type="predicted"/>
<dbReference type="AlphaFoldDB" id="A0A5A7NSY1"/>
<dbReference type="EMBL" id="BKDJ01000014">
    <property type="protein sequence ID" value="GER23980.1"/>
    <property type="molecule type" value="Genomic_DNA"/>
</dbReference>
<reference evidence="2 3" key="1">
    <citation type="submission" date="2019-09" db="EMBL/GenBank/DDBJ databases">
        <title>Arthrobacter zafarii sp. nov., a moderately thermotolerant and halotolerant actinobacterium isolated from Cholistan desert soil of Pakistan.</title>
        <authorList>
            <person name="Amin A."/>
            <person name="Ahmed I."/>
            <person name="Khalid N."/>
            <person name="Schumann P."/>
            <person name="Busse H.J."/>
            <person name="Khan I.U."/>
            <person name="Li S."/>
            <person name="Li W.J."/>
        </authorList>
    </citation>
    <scope>NUCLEOTIDE SEQUENCE [LARGE SCALE GENOMIC DNA]</scope>
    <source>
        <strain evidence="2 3">NCCP-1664</strain>
    </source>
</reference>
<evidence type="ECO:0000313" key="2">
    <source>
        <dbReference type="EMBL" id="GER23980.1"/>
    </source>
</evidence>
<comment type="caution">
    <text evidence="2">The sequence shown here is derived from an EMBL/GenBank/DDBJ whole genome shotgun (WGS) entry which is preliminary data.</text>
</comment>
<sequence>MGNLKAVRFGSALAGFGLLLLLGAFVGMRLMMHVDAGRTSSQLTHLLIVASVVMLPALVLAVMTVWPVWSLEKSGPATKYQLPAVLAFFWFVVSFSVTTVTGL</sequence>
<feature type="transmembrane region" description="Helical" evidence="1">
    <location>
        <begin position="12"/>
        <end position="31"/>
    </location>
</feature>
<evidence type="ECO:0000256" key="1">
    <source>
        <dbReference type="SAM" id="Phobius"/>
    </source>
</evidence>
<accession>A0A5A7NSY1</accession>
<keyword evidence="3" id="KW-1185">Reference proteome</keyword>
<organism evidence="2 3">
    <name type="scientific">Zafaria cholistanensis</name>
    <dbReference type="NCBI Taxonomy" id="1682741"/>
    <lineage>
        <taxon>Bacteria</taxon>
        <taxon>Bacillati</taxon>
        <taxon>Actinomycetota</taxon>
        <taxon>Actinomycetes</taxon>
        <taxon>Micrococcales</taxon>
        <taxon>Micrococcaceae</taxon>
        <taxon>Zafaria</taxon>
    </lineage>
</organism>
<keyword evidence="1" id="KW-0472">Membrane</keyword>
<keyword evidence="1" id="KW-1133">Transmembrane helix</keyword>
<protein>
    <submittedName>
        <fullName evidence="2">Uncharacterized protein</fullName>
    </submittedName>
</protein>
<dbReference type="Proteomes" id="UP000325307">
    <property type="component" value="Unassembled WGS sequence"/>
</dbReference>
<name>A0A5A7NSY1_9MICC</name>
<gene>
    <name evidence="2" type="ORF">NCCP1664_24750</name>
</gene>